<dbReference type="GO" id="GO:0005829">
    <property type="term" value="C:cytosol"/>
    <property type="evidence" value="ECO:0007669"/>
    <property type="project" value="UniProtKB-ARBA"/>
</dbReference>
<dbReference type="SMART" id="SM00357">
    <property type="entry name" value="CSP"/>
    <property type="match status" value="2"/>
</dbReference>
<accession>A0A8K0VBQ2</accession>
<dbReference type="SUPFAM" id="SSF50249">
    <property type="entry name" value="Nucleic acid-binding proteins"/>
    <property type="match status" value="2"/>
</dbReference>
<dbReference type="PROSITE" id="PS51857">
    <property type="entry name" value="CSD_2"/>
    <property type="match status" value="2"/>
</dbReference>
<dbReference type="InterPro" id="IPR012340">
    <property type="entry name" value="NA-bd_OB-fold"/>
</dbReference>
<dbReference type="Pfam" id="PF00313">
    <property type="entry name" value="CSD"/>
    <property type="match status" value="2"/>
</dbReference>
<evidence type="ECO:0000313" key="3">
    <source>
        <dbReference type="Proteomes" id="UP000648908"/>
    </source>
</evidence>
<dbReference type="CDD" id="cd04458">
    <property type="entry name" value="CSP_CDS"/>
    <property type="match status" value="2"/>
</dbReference>
<dbReference type="EMBL" id="JAESVN010000003">
    <property type="protein sequence ID" value="MBL4917308.1"/>
    <property type="molecule type" value="Genomic_DNA"/>
</dbReference>
<dbReference type="RefSeq" id="WP_202688180.1">
    <property type="nucleotide sequence ID" value="NZ_JAESVN010000003.1"/>
</dbReference>
<organism evidence="2 3">
    <name type="scientific">Szabonella alba</name>
    <dbReference type="NCBI Taxonomy" id="2804194"/>
    <lineage>
        <taxon>Bacteria</taxon>
        <taxon>Pseudomonadati</taxon>
        <taxon>Pseudomonadota</taxon>
        <taxon>Alphaproteobacteria</taxon>
        <taxon>Rhodobacterales</taxon>
        <taxon>Paracoccaceae</taxon>
        <taxon>Szabonella</taxon>
    </lineage>
</organism>
<evidence type="ECO:0000313" key="2">
    <source>
        <dbReference type="EMBL" id="MBL4917308.1"/>
    </source>
</evidence>
<dbReference type="PANTHER" id="PTHR46565">
    <property type="entry name" value="COLD SHOCK DOMAIN PROTEIN 2"/>
    <property type="match status" value="1"/>
</dbReference>
<keyword evidence="3" id="KW-1185">Reference proteome</keyword>
<comment type="caution">
    <text evidence="2">The sequence shown here is derived from an EMBL/GenBank/DDBJ whole genome shotgun (WGS) entry which is preliminary data.</text>
</comment>
<protein>
    <submittedName>
        <fullName evidence="2">Cold shock domain-containing protein</fullName>
    </submittedName>
</protein>
<dbReference type="Gene3D" id="2.40.50.140">
    <property type="entry name" value="Nucleic acid-binding proteins"/>
    <property type="match status" value="2"/>
</dbReference>
<dbReference type="InterPro" id="IPR002059">
    <property type="entry name" value="CSP_DNA-bd"/>
</dbReference>
<dbReference type="PANTHER" id="PTHR46565:SF20">
    <property type="entry name" value="COLD SHOCK DOMAIN-CONTAINING PROTEIN 4"/>
    <property type="match status" value="1"/>
</dbReference>
<dbReference type="GO" id="GO:0003676">
    <property type="term" value="F:nucleic acid binding"/>
    <property type="evidence" value="ECO:0007669"/>
    <property type="project" value="InterPro"/>
</dbReference>
<reference evidence="2" key="1">
    <citation type="submission" date="2021-01" db="EMBL/GenBank/DDBJ databases">
        <title>Tabrizicola alba sp. nov. a motile alkaliphilic bacterium isolated from a soda lake.</title>
        <authorList>
            <person name="Szuroczki S."/>
            <person name="Abbaszade G."/>
            <person name="Schumann P."/>
            <person name="Toth E."/>
        </authorList>
    </citation>
    <scope>NUCLEOTIDE SEQUENCE</scope>
    <source>
        <strain evidence="2">DMG-N-6</strain>
    </source>
</reference>
<dbReference type="Proteomes" id="UP000648908">
    <property type="component" value="Unassembled WGS sequence"/>
</dbReference>
<dbReference type="InterPro" id="IPR011129">
    <property type="entry name" value="CSD"/>
</dbReference>
<proteinExistence type="predicted"/>
<gene>
    <name evidence="2" type="ORF">JL811_08745</name>
</gene>
<feature type="domain" description="CSD" evidence="1">
    <location>
        <begin position="10"/>
        <end position="75"/>
    </location>
</feature>
<dbReference type="AlphaFoldDB" id="A0A8K0VBQ2"/>
<name>A0A8K0VBQ2_9RHOB</name>
<dbReference type="PRINTS" id="PR00050">
    <property type="entry name" value="COLDSHOCK"/>
</dbReference>
<feature type="domain" description="CSD" evidence="1">
    <location>
        <begin position="103"/>
        <end position="176"/>
    </location>
</feature>
<sequence>MEEDDKVPPEVRGRVKWFDAVKGFGFVVADGTDSDILLHANVLRNFGQSTVADGAGICVRVQRTQRGVQAVEVVSIDPPPVQPFPMSEEGAIATPDEIERLTIEPARVKWFDKAKGFGFANVFGRSEDVFVHIEVLRMSGFADLAAGEAVGLRIIEGKRGRMAAQVLSWEAARVEAAQQDDEARSGT</sequence>
<evidence type="ECO:0000259" key="1">
    <source>
        <dbReference type="PROSITE" id="PS51857"/>
    </source>
</evidence>